<reference evidence="1" key="1">
    <citation type="submission" date="2020-10" db="EMBL/GenBank/DDBJ databases">
        <authorList>
            <person name="Kikuchi T."/>
        </authorList>
    </citation>
    <scope>NUCLEOTIDE SEQUENCE</scope>
    <source>
        <strain evidence="1">NKZ352</strain>
    </source>
</reference>
<accession>A0A8S1GQ44</accession>
<dbReference type="AlphaFoldDB" id="A0A8S1GQ44"/>
<evidence type="ECO:0000313" key="1">
    <source>
        <dbReference type="EMBL" id="CAD6185807.1"/>
    </source>
</evidence>
<comment type="caution">
    <text evidence="1">The sequence shown here is derived from an EMBL/GenBank/DDBJ whole genome shotgun (WGS) entry which is preliminary data.</text>
</comment>
<name>A0A8S1GQ44_9PELO</name>
<keyword evidence="2" id="KW-1185">Reference proteome</keyword>
<sequence length="304" mass="34455">MPPFLRRGNVSYAPLLTCGRWQIPNCRTSSGLCEVPERRPFCAQRVVVREDKSKPILRAETETVDSAMLAKRGRNLAENAAHGLRSLDFILMAERDAHRLVHCGCWASICRNWSFVNGPTAEINIVHRTIITLDSSTNPTTINFLATDDQRLAELGEGLPNSNHLKTRINRDTRSVISLSYEVIFWNPSRSPLIGVELVLTDSTRSFATRKDELNRNLNRVIPMQGVLLDFGPTIKPQPLIVSQPPDKNASPREDVANSSVKTRLCRSAFLWLIRKSIRRLHNDTLLPLKETRDRSFSNQSHRK</sequence>
<dbReference type="Proteomes" id="UP000835052">
    <property type="component" value="Unassembled WGS sequence"/>
</dbReference>
<organism evidence="1 2">
    <name type="scientific">Caenorhabditis auriculariae</name>
    <dbReference type="NCBI Taxonomy" id="2777116"/>
    <lineage>
        <taxon>Eukaryota</taxon>
        <taxon>Metazoa</taxon>
        <taxon>Ecdysozoa</taxon>
        <taxon>Nematoda</taxon>
        <taxon>Chromadorea</taxon>
        <taxon>Rhabditida</taxon>
        <taxon>Rhabditina</taxon>
        <taxon>Rhabditomorpha</taxon>
        <taxon>Rhabditoidea</taxon>
        <taxon>Rhabditidae</taxon>
        <taxon>Peloderinae</taxon>
        <taxon>Caenorhabditis</taxon>
    </lineage>
</organism>
<gene>
    <name evidence="1" type="ORF">CAUJ_LOCUS1726</name>
</gene>
<proteinExistence type="predicted"/>
<evidence type="ECO:0000313" key="2">
    <source>
        <dbReference type="Proteomes" id="UP000835052"/>
    </source>
</evidence>
<dbReference type="EMBL" id="CAJGYM010000003">
    <property type="protein sequence ID" value="CAD6185807.1"/>
    <property type="molecule type" value="Genomic_DNA"/>
</dbReference>
<protein>
    <submittedName>
        <fullName evidence="1">Uncharacterized protein</fullName>
    </submittedName>
</protein>